<gene>
    <name evidence="2" type="ORF">BCR35DRAFT_1813</name>
</gene>
<feature type="compositionally biased region" description="Basic and acidic residues" evidence="1">
    <location>
        <begin position="68"/>
        <end position="77"/>
    </location>
</feature>
<keyword evidence="3" id="KW-1185">Reference proteome</keyword>
<evidence type="ECO:0000313" key="2">
    <source>
        <dbReference type="EMBL" id="ORY92465.1"/>
    </source>
</evidence>
<proteinExistence type="predicted"/>
<dbReference type="EMBL" id="MCGR01000001">
    <property type="protein sequence ID" value="ORY92465.1"/>
    <property type="molecule type" value="Genomic_DNA"/>
</dbReference>
<protein>
    <submittedName>
        <fullName evidence="2">Uncharacterized protein</fullName>
    </submittedName>
</protein>
<dbReference type="InParanoid" id="A0A1Y2G3G1"/>
<name>A0A1Y2G3G1_9BASI</name>
<comment type="caution">
    <text evidence="2">The sequence shown here is derived from an EMBL/GenBank/DDBJ whole genome shotgun (WGS) entry which is preliminary data.</text>
</comment>
<evidence type="ECO:0000256" key="1">
    <source>
        <dbReference type="SAM" id="MobiDB-lite"/>
    </source>
</evidence>
<organism evidence="2 3">
    <name type="scientific">Leucosporidium creatinivorum</name>
    <dbReference type="NCBI Taxonomy" id="106004"/>
    <lineage>
        <taxon>Eukaryota</taxon>
        <taxon>Fungi</taxon>
        <taxon>Dikarya</taxon>
        <taxon>Basidiomycota</taxon>
        <taxon>Pucciniomycotina</taxon>
        <taxon>Microbotryomycetes</taxon>
        <taxon>Leucosporidiales</taxon>
        <taxon>Leucosporidium</taxon>
    </lineage>
</organism>
<accession>A0A1Y2G3G1</accession>
<evidence type="ECO:0000313" key="3">
    <source>
        <dbReference type="Proteomes" id="UP000193467"/>
    </source>
</evidence>
<sequence>MSALGHLGGISEQPKHLSRRRAGLAPPSSLTGDGTPGFDDANPGSTKSELTAEKLGAGRCLPLGSRRGGREKNDGRGGKPKTLESAAVHPTRFVSPPPAVKRIKSKIKQAERGRIHGRPPRTPPIPSETCKLFLVSLVAFHQHSLDTRAE</sequence>
<feature type="region of interest" description="Disordered" evidence="1">
    <location>
        <begin position="1"/>
        <end position="127"/>
    </location>
</feature>
<dbReference type="Proteomes" id="UP000193467">
    <property type="component" value="Unassembled WGS sequence"/>
</dbReference>
<reference evidence="2 3" key="1">
    <citation type="submission" date="2016-07" db="EMBL/GenBank/DDBJ databases">
        <title>Pervasive Adenine N6-methylation of Active Genes in Fungi.</title>
        <authorList>
            <consortium name="DOE Joint Genome Institute"/>
            <person name="Mondo S.J."/>
            <person name="Dannebaum R.O."/>
            <person name="Kuo R.C."/>
            <person name="Labutti K."/>
            <person name="Haridas S."/>
            <person name="Kuo A."/>
            <person name="Salamov A."/>
            <person name="Ahrendt S.R."/>
            <person name="Lipzen A."/>
            <person name="Sullivan W."/>
            <person name="Andreopoulos W.B."/>
            <person name="Clum A."/>
            <person name="Lindquist E."/>
            <person name="Daum C."/>
            <person name="Ramamoorthy G.K."/>
            <person name="Gryganskyi A."/>
            <person name="Culley D."/>
            <person name="Magnuson J.K."/>
            <person name="James T.Y."/>
            <person name="O'Malley M.A."/>
            <person name="Stajich J.E."/>
            <person name="Spatafora J.W."/>
            <person name="Visel A."/>
            <person name="Grigoriev I.V."/>
        </authorList>
    </citation>
    <scope>NUCLEOTIDE SEQUENCE [LARGE SCALE GENOMIC DNA]</scope>
    <source>
        <strain evidence="2 3">62-1032</strain>
    </source>
</reference>
<dbReference type="AlphaFoldDB" id="A0A1Y2G3G1"/>